<sequence>MVPIFLMMIRFFLFCFVFLLSVKIFGQFIFTES</sequence>
<evidence type="ECO:0000313" key="1">
    <source>
        <dbReference type="EMBL" id="JAH38390.1"/>
    </source>
</evidence>
<protein>
    <submittedName>
        <fullName evidence="1">Uncharacterized protein</fullName>
    </submittedName>
</protein>
<dbReference type="EMBL" id="GBXM01070187">
    <property type="protein sequence ID" value="JAH38390.1"/>
    <property type="molecule type" value="Transcribed_RNA"/>
</dbReference>
<reference evidence="1" key="2">
    <citation type="journal article" date="2015" name="Fish Shellfish Immunol.">
        <title>Early steps in the European eel (Anguilla anguilla)-Vibrio vulnificus interaction in the gills: Role of the RtxA13 toxin.</title>
        <authorList>
            <person name="Callol A."/>
            <person name="Pajuelo D."/>
            <person name="Ebbesson L."/>
            <person name="Teles M."/>
            <person name="MacKenzie S."/>
            <person name="Amaro C."/>
        </authorList>
    </citation>
    <scope>NUCLEOTIDE SEQUENCE</scope>
</reference>
<reference evidence="1" key="1">
    <citation type="submission" date="2014-11" db="EMBL/GenBank/DDBJ databases">
        <authorList>
            <person name="Amaro Gonzalez C."/>
        </authorList>
    </citation>
    <scope>NUCLEOTIDE SEQUENCE</scope>
</reference>
<proteinExistence type="predicted"/>
<name>A0A0E9SCI0_ANGAN</name>
<organism evidence="1">
    <name type="scientific">Anguilla anguilla</name>
    <name type="common">European freshwater eel</name>
    <name type="synonym">Muraena anguilla</name>
    <dbReference type="NCBI Taxonomy" id="7936"/>
    <lineage>
        <taxon>Eukaryota</taxon>
        <taxon>Metazoa</taxon>
        <taxon>Chordata</taxon>
        <taxon>Craniata</taxon>
        <taxon>Vertebrata</taxon>
        <taxon>Euteleostomi</taxon>
        <taxon>Actinopterygii</taxon>
        <taxon>Neopterygii</taxon>
        <taxon>Teleostei</taxon>
        <taxon>Anguilliformes</taxon>
        <taxon>Anguillidae</taxon>
        <taxon>Anguilla</taxon>
    </lineage>
</organism>
<dbReference type="AlphaFoldDB" id="A0A0E9SCI0"/>
<accession>A0A0E9SCI0</accession>